<comment type="caution">
    <text evidence="3">The sequence shown here is derived from an EMBL/GenBank/DDBJ whole genome shotgun (WGS) entry which is preliminary data.</text>
</comment>
<evidence type="ECO:0000313" key="4">
    <source>
        <dbReference type="Proteomes" id="UP000777438"/>
    </source>
</evidence>
<organism evidence="3 4">
    <name type="scientific">Thelonectria olida</name>
    <dbReference type="NCBI Taxonomy" id="1576542"/>
    <lineage>
        <taxon>Eukaryota</taxon>
        <taxon>Fungi</taxon>
        <taxon>Dikarya</taxon>
        <taxon>Ascomycota</taxon>
        <taxon>Pezizomycotina</taxon>
        <taxon>Sordariomycetes</taxon>
        <taxon>Hypocreomycetidae</taxon>
        <taxon>Hypocreales</taxon>
        <taxon>Nectriaceae</taxon>
        <taxon>Thelonectria</taxon>
    </lineage>
</organism>
<gene>
    <name evidence="3" type="ORF">B0T10DRAFT_475790</name>
</gene>
<feature type="signal peptide" evidence="2">
    <location>
        <begin position="1"/>
        <end position="17"/>
    </location>
</feature>
<evidence type="ECO:0000256" key="1">
    <source>
        <dbReference type="SAM" id="MobiDB-lite"/>
    </source>
</evidence>
<reference evidence="3 4" key="1">
    <citation type="journal article" date="2021" name="Nat. Commun.">
        <title>Genetic determinants of endophytism in the Arabidopsis root mycobiome.</title>
        <authorList>
            <person name="Mesny F."/>
            <person name="Miyauchi S."/>
            <person name="Thiergart T."/>
            <person name="Pickel B."/>
            <person name="Atanasova L."/>
            <person name="Karlsson M."/>
            <person name="Huettel B."/>
            <person name="Barry K.W."/>
            <person name="Haridas S."/>
            <person name="Chen C."/>
            <person name="Bauer D."/>
            <person name="Andreopoulos W."/>
            <person name="Pangilinan J."/>
            <person name="LaButti K."/>
            <person name="Riley R."/>
            <person name="Lipzen A."/>
            <person name="Clum A."/>
            <person name="Drula E."/>
            <person name="Henrissat B."/>
            <person name="Kohler A."/>
            <person name="Grigoriev I.V."/>
            <person name="Martin F.M."/>
            <person name="Hacquard S."/>
        </authorList>
    </citation>
    <scope>NUCLEOTIDE SEQUENCE [LARGE SCALE GENOMIC DNA]</scope>
    <source>
        <strain evidence="3 4">MPI-CAGE-CH-0241</strain>
    </source>
</reference>
<dbReference type="Proteomes" id="UP000777438">
    <property type="component" value="Unassembled WGS sequence"/>
</dbReference>
<sequence length="168" mass="18569">MNTIVFLLILYKLTANASPLQWEHHGLYLFSAEYFGADVVAMTDREPETDVNATQAPHGVVESPHLRRRRTRCSRDGRGHIMKKKRGTWPTFHESAELMTRGARCGWDTTGCGWLLNGAGDETGVKGAEVNESPNRGDAQGEETDREGATRQSQVGQLIINTQSARSA</sequence>
<protein>
    <recommendedName>
        <fullName evidence="5">Secreted protein</fullName>
    </recommendedName>
</protein>
<dbReference type="EMBL" id="JAGPYM010000003">
    <property type="protein sequence ID" value="KAH6897024.1"/>
    <property type="molecule type" value="Genomic_DNA"/>
</dbReference>
<feature type="non-terminal residue" evidence="3">
    <location>
        <position position="168"/>
    </location>
</feature>
<feature type="chain" id="PRO_5040235993" description="Secreted protein" evidence="2">
    <location>
        <begin position="18"/>
        <end position="168"/>
    </location>
</feature>
<evidence type="ECO:0000256" key="2">
    <source>
        <dbReference type="SAM" id="SignalP"/>
    </source>
</evidence>
<keyword evidence="4" id="KW-1185">Reference proteome</keyword>
<proteinExistence type="predicted"/>
<name>A0A9P9AX77_9HYPO</name>
<dbReference type="AlphaFoldDB" id="A0A9P9AX77"/>
<keyword evidence="2" id="KW-0732">Signal</keyword>
<evidence type="ECO:0000313" key="3">
    <source>
        <dbReference type="EMBL" id="KAH6897024.1"/>
    </source>
</evidence>
<accession>A0A9P9AX77</accession>
<feature type="compositionally biased region" description="Polar residues" evidence="1">
    <location>
        <begin position="150"/>
        <end position="168"/>
    </location>
</feature>
<evidence type="ECO:0008006" key="5">
    <source>
        <dbReference type="Google" id="ProtNLM"/>
    </source>
</evidence>
<feature type="region of interest" description="Disordered" evidence="1">
    <location>
        <begin position="123"/>
        <end position="168"/>
    </location>
</feature>